<evidence type="ECO:0000256" key="6">
    <source>
        <dbReference type="ARBA" id="ARBA00023136"/>
    </source>
</evidence>
<feature type="transmembrane region" description="Helical" evidence="7">
    <location>
        <begin position="432"/>
        <end position="451"/>
    </location>
</feature>
<feature type="transmembrane region" description="Helical" evidence="7">
    <location>
        <begin position="362"/>
        <end position="385"/>
    </location>
</feature>
<comment type="subcellular location">
    <subcellularLocation>
        <location evidence="1">Membrane</location>
        <topology evidence="1">Multi-pass membrane protein</topology>
    </subcellularLocation>
</comment>
<dbReference type="GO" id="GO:0015205">
    <property type="term" value="F:nucleobase transmembrane transporter activity"/>
    <property type="evidence" value="ECO:0007669"/>
    <property type="project" value="TreeGrafter"/>
</dbReference>
<feature type="transmembrane region" description="Helical" evidence="7">
    <location>
        <begin position="283"/>
        <end position="305"/>
    </location>
</feature>
<dbReference type="OrthoDB" id="46396at2759"/>
<proteinExistence type="inferred from homology"/>
<evidence type="ECO:0000256" key="2">
    <source>
        <dbReference type="ARBA" id="ARBA00007965"/>
    </source>
</evidence>
<evidence type="ECO:0000256" key="1">
    <source>
        <dbReference type="ARBA" id="ARBA00004141"/>
    </source>
</evidence>
<comment type="similarity">
    <text evidence="2">Belongs to the SLC29A/ENT transporter (TC 2.A.57) family.</text>
</comment>
<keyword evidence="4 7" id="KW-0812">Transmembrane</keyword>
<dbReference type="PRINTS" id="PR01130">
    <property type="entry name" value="DERENTRNSPRT"/>
</dbReference>
<feature type="transmembrane region" description="Helical" evidence="7">
    <location>
        <begin position="325"/>
        <end position="350"/>
    </location>
</feature>
<evidence type="ECO:0000256" key="3">
    <source>
        <dbReference type="ARBA" id="ARBA00022448"/>
    </source>
</evidence>
<evidence type="ECO:0000256" key="4">
    <source>
        <dbReference type="ARBA" id="ARBA00022692"/>
    </source>
</evidence>
<accession>A0A4V1J3J2</accession>
<keyword evidence="3" id="KW-0813">Transport</keyword>
<dbReference type="Pfam" id="PF01733">
    <property type="entry name" value="Nucleoside_tran"/>
    <property type="match status" value="1"/>
</dbReference>
<dbReference type="GO" id="GO:0000329">
    <property type="term" value="C:fungal-type vacuole membrane"/>
    <property type="evidence" value="ECO:0007669"/>
    <property type="project" value="TreeGrafter"/>
</dbReference>
<keyword evidence="6 7" id="KW-0472">Membrane</keyword>
<gene>
    <name evidence="8" type="ORF">METBISCDRAFT_12405</name>
</gene>
<evidence type="ECO:0008006" key="10">
    <source>
        <dbReference type="Google" id="ProtNLM"/>
    </source>
</evidence>
<evidence type="ECO:0000256" key="5">
    <source>
        <dbReference type="ARBA" id="ARBA00022989"/>
    </source>
</evidence>
<dbReference type="InterPro" id="IPR002259">
    <property type="entry name" value="Eqnu_transpt"/>
</dbReference>
<dbReference type="GO" id="GO:0034257">
    <property type="term" value="F:nicotinamide riboside transmembrane transporter activity"/>
    <property type="evidence" value="ECO:0007669"/>
    <property type="project" value="TreeGrafter"/>
</dbReference>
<feature type="transmembrane region" description="Helical" evidence="7">
    <location>
        <begin position="90"/>
        <end position="114"/>
    </location>
</feature>
<dbReference type="PIRSF" id="PIRSF016379">
    <property type="entry name" value="ENT"/>
    <property type="match status" value="1"/>
</dbReference>
<feature type="transmembrane region" description="Helical" evidence="7">
    <location>
        <begin position="20"/>
        <end position="45"/>
    </location>
</feature>
<protein>
    <recommendedName>
        <fullName evidence="10">Nucleoside transporter</fullName>
    </recommendedName>
</protein>
<evidence type="ECO:0000313" key="8">
    <source>
        <dbReference type="EMBL" id="RKP32249.1"/>
    </source>
</evidence>
<dbReference type="AlphaFoldDB" id="A0A4V1J3J2"/>
<dbReference type="PANTHER" id="PTHR10332:SF88">
    <property type="entry name" value="EQUILIBRATIVE NUCLEOSIDE TRANSPORTER 1, ISOFORM A"/>
    <property type="match status" value="1"/>
</dbReference>
<dbReference type="GO" id="GO:0005886">
    <property type="term" value="C:plasma membrane"/>
    <property type="evidence" value="ECO:0007669"/>
    <property type="project" value="TreeGrafter"/>
</dbReference>
<feature type="transmembrane region" description="Helical" evidence="7">
    <location>
        <begin position="120"/>
        <end position="141"/>
    </location>
</feature>
<name>A0A4V1J3J2_9ASCO</name>
<keyword evidence="9" id="KW-1185">Reference proteome</keyword>
<organism evidence="8 9">
    <name type="scientific">Metschnikowia bicuspidata</name>
    <dbReference type="NCBI Taxonomy" id="27322"/>
    <lineage>
        <taxon>Eukaryota</taxon>
        <taxon>Fungi</taxon>
        <taxon>Dikarya</taxon>
        <taxon>Ascomycota</taxon>
        <taxon>Saccharomycotina</taxon>
        <taxon>Pichiomycetes</taxon>
        <taxon>Metschnikowiaceae</taxon>
        <taxon>Metschnikowia</taxon>
    </lineage>
</organism>
<sequence length="452" mass="49315">MADPIFSLGPCSLTLSRLRYCTFTIIGITLLWPWNCFLSASAYYGQRLAHTPSFVKIYSLTMMTVSTIVSTTYSCYLSQAQRGVDYRQRICIGLVVTIVVFALMAVSCVSDWFIRMNDRVFLTFLMGMVLVSAMATCLAQNGTMATVNLLSQVYINAVMVGQAIAGTLTALALIVSVLVVGASPRTAAENGTYVDKNYGVFVYYITASLISVASIALLALTGYIQTEAQYLNLNMLFEEGSADMGVGPSDDLDNWKPGTDDAVPSPANHAFVPFSVLWAKLKLIVMTIFVTFSVSLLFPVFAAVVESVHTDSPSRFFQKSIYIPFIYFVWNLGDLFGRVLCGAANSVFLVSNPTHLINYAMLRFLFIPLLMTCNIHPSGLVPIVASDTWYILLQFLFGFSNGQLATSCFMVVGDHCDSDDEKKAAGGSTTVFLNMGLAVGSALSYLLVFFIG</sequence>
<dbReference type="EMBL" id="ML004432">
    <property type="protein sequence ID" value="RKP32249.1"/>
    <property type="molecule type" value="Genomic_DNA"/>
</dbReference>
<evidence type="ECO:0000313" key="9">
    <source>
        <dbReference type="Proteomes" id="UP000268321"/>
    </source>
</evidence>
<feature type="transmembrane region" description="Helical" evidence="7">
    <location>
        <begin position="201"/>
        <end position="224"/>
    </location>
</feature>
<reference evidence="9" key="1">
    <citation type="journal article" date="2018" name="Nat. Microbiol.">
        <title>Leveraging single-cell genomics to expand the fungal tree of life.</title>
        <authorList>
            <person name="Ahrendt S.R."/>
            <person name="Quandt C.A."/>
            <person name="Ciobanu D."/>
            <person name="Clum A."/>
            <person name="Salamov A."/>
            <person name="Andreopoulos B."/>
            <person name="Cheng J.F."/>
            <person name="Woyke T."/>
            <person name="Pelin A."/>
            <person name="Henrissat B."/>
            <person name="Reynolds N.K."/>
            <person name="Benny G.L."/>
            <person name="Smith M.E."/>
            <person name="James T.Y."/>
            <person name="Grigoriev I.V."/>
        </authorList>
    </citation>
    <scope>NUCLEOTIDE SEQUENCE [LARGE SCALE GENOMIC DNA]</scope>
    <source>
        <strain evidence="9">Baker2002</strain>
    </source>
</reference>
<evidence type="ECO:0000256" key="7">
    <source>
        <dbReference type="SAM" id="Phobius"/>
    </source>
</evidence>
<feature type="transmembrane region" description="Helical" evidence="7">
    <location>
        <begin position="391"/>
        <end position="412"/>
    </location>
</feature>
<keyword evidence="5 7" id="KW-1133">Transmembrane helix</keyword>
<feature type="transmembrane region" description="Helical" evidence="7">
    <location>
        <begin position="57"/>
        <end position="78"/>
    </location>
</feature>
<dbReference type="PANTHER" id="PTHR10332">
    <property type="entry name" value="EQUILIBRATIVE NUCLEOSIDE TRANSPORTER"/>
    <property type="match status" value="1"/>
</dbReference>
<dbReference type="Proteomes" id="UP000268321">
    <property type="component" value="Unassembled WGS sequence"/>
</dbReference>
<feature type="transmembrane region" description="Helical" evidence="7">
    <location>
        <begin position="153"/>
        <end position="181"/>
    </location>
</feature>